<evidence type="ECO:0000313" key="3">
    <source>
        <dbReference type="EMBL" id="SBV37697.1"/>
    </source>
</evidence>
<feature type="transmembrane region" description="Helical" evidence="1">
    <location>
        <begin position="12"/>
        <end position="33"/>
    </location>
</feature>
<dbReference type="InterPro" id="IPR018649">
    <property type="entry name" value="SHOCT"/>
</dbReference>
<protein>
    <recommendedName>
        <fullName evidence="2">SHOCT domain-containing protein</fullName>
    </recommendedName>
</protein>
<name>A0A1Y5QB95_9GAMM</name>
<dbReference type="EMBL" id="FLTS01000001">
    <property type="protein sequence ID" value="SBV37697.1"/>
    <property type="molecule type" value="Genomic_DNA"/>
</dbReference>
<proteinExistence type="predicted"/>
<accession>A0A1Y5QB95</accession>
<evidence type="ECO:0000259" key="2">
    <source>
        <dbReference type="Pfam" id="PF09851"/>
    </source>
</evidence>
<keyword evidence="1" id="KW-1133">Transmembrane helix</keyword>
<feature type="domain" description="SHOCT" evidence="2">
    <location>
        <begin position="61"/>
        <end position="88"/>
    </location>
</feature>
<dbReference type="Pfam" id="PF09851">
    <property type="entry name" value="SHOCT"/>
    <property type="match status" value="1"/>
</dbReference>
<dbReference type="AlphaFoldDB" id="A0A1Y5QB95"/>
<keyword evidence="1" id="KW-0812">Transmembrane</keyword>
<keyword evidence="1" id="KW-0472">Membrane</keyword>
<gene>
    <name evidence="3" type="ORF">STPYR_12640</name>
</gene>
<reference evidence="3" key="1">
    <citation type="submission" date="2016-03" db="EMBL/GenBank/DDBJ databases">
        <authorList>
            <person name="Ploux O."/>
        </authorList>
    </citation>
    <scope>NUCLEOTIDE SEQUENCE</scope>
    <source>
        <strain evidence="3">UC10</strain>
    </source>
</reference>
<organism evidence="3">
    <name type="scientific">uncultured Stenotrophomonas sp</name>
    <dbReference type="NCBI Taxonomy" id="165438"/>
    <lineage>
        <taxon>Bacteria</taxon>
        <taxon>Pseudomonadati</taxon>
        <taxon>Pseudomonadota</taxon>
        <taxon>Gammaproteobacteria</taxon>
        <taxon>Lysobacterales</taxon>
        <taxon>Lysobacteraceae</taxon>
        <taxon>Stenotrophomonas</taxon>
        <taxon>environmental samples</taxon>
    </lineage>
</organism>
<evidence type="ECO:0000256" key="1">
    <source>
        <dbReference type="SAM" id="Phobius"/>
    </source>
</evidence>
<sequence>MDAPGMQPWQWVVWIAGVTVFALVIGGLVVAVLRALRRPPELPSAAERLQRQSPQAPEVEARLRELAGLRQSGQIGDAEYERRRAEVLRTP</sequence>